<comment type="caution">
    <text evidence="2">The sequence shown here is derived from an EMBL/GenBank/DDBJ whole genome shotgun (WGS) entry which is preliminary data.</text>
</comment>
<sequence length="438" mass="50452">MDPKKSADTLNIYESDKRSDVYSIGMLLWRISSKSRPFYAKGYNTNLAVATCISNGEREKIVDGTPVGYSKLYIECWNCEPDERPDMKRVVSTLNQLKSDNEILKKSPDDYQKEEYNATKRIKKALQNKIVNFISFNDLVNPEPLDKGGFGHVTRVTWTKTNNYVVYKKLTNTNAVKYDISDAFIHELQIHLHIDYSDRIIRCLGISQDETTKEYLLVMQYADGGDLRNYLKNNLNLNWTDKKNLACQIAEGLNYLHNENVLHRDLHSKNIVIHENKAKIIDFGISRIQDQKSEAFMRDRGVLAYVEPKRIFNPNFPYTKSSDIYSFGVLMWEISSGRPPFKNNSYSKNEITMLGVSITNGAREKTIPNTPKEYEILYKNCWDQEPDKRPTICKVIEEFANMGFGVNIKNKLIGGEFTGKCIIKSNNSDLQSDMFIKT</sequence>
<name>A0A397TES3_9GLOM</name>
<dbReference type="Pfam" id="PF00069">
    <property type="entry name" value="Pkinase"/>
    <property type="match status" value="1"/>
</dbReference>
<feature type="domain" description="Protein kinase" evidence="1">
    <location>
        <begin position="1"/>
        <end position="104"/>
    </location>
</feature>
<dbReference type="AlphaFoldDB" id="A0A397TES3"/>
<dbReference type="Gene3D" id="1.10.510.10">
    <property type="entry name" value="Transferase(Phosphotransferase) domain 1"/>
    <property type="match status" value="2"/>
</dbReference>
<evidence type="ECO:0000259" key="1">
    <source>
        <dbReference type="PROSITE" id="PS50011"/>
    </source>
</evidence>
<dbReference type="GO" id="GO:0004674">
    <property type="term" value="F:protein serine/threonine kinase activity"/>
    <property type="evidence" value="ECO:0007669"/>
    <property type="project" value="TreeGrafter"/>
</dbReference>
<keyword evidence="3" id="KW-1185">Reference proteome</keyword>
<dbReference type="OrthoDB" id="2355474at2759"/>
<proteinExistence type="predicted"/>
<keyword evidence="2" id="KW-0418">Kinase</keyword>
<evidence type="ECO:0000313" key="2">
    <source>
        <dbReference type="EMBL" id="RIA96638.1"/>
    </source>
</evidence>
<accession>A0A397TES3</accession>
<dbReference type="PANTHER" id="PTHR44329">
    <property type="entry name" value="SERINE/THREONINE-PROTEIN KINASE TNNI3K-RELATED"/>
    <property type="match status" value="1"/>
</dbReference>
<dbReference type="EMBL" id="QKYT01000042">
    <property type="protein sequence ID" value="RIA96638.1"/>
    <property type="molecule type" value="Genomic_DNA"/>
</dbReference>
<dbReference type="Pfam" id="PF07714">
    <property type="entry name" value="PK_Tyr_Ser-Thr"/>
    <property type="match status" value="1"/>
</dbReference>
<dbReference type="InterPro" id="IPR001245">
    <property type="entry name" value="Ser-Thr/Tyr_kinase_cat_dom"/>
</dbReference>
<organism evidence="2 3">
    <name type="scientific">Glomus cerebriforme</name>
    <dbReference type="NCBI Taxonomy" id="658196"/>
    <lineage>
        <taxon>Eukaryota</taxon>
        <taxon>Fungi</taxon>
        <taxon>Fungi incertae sedis</taxon>
        <taxon>Mucoromycota</taxon>
        <taxon>Glomeromycotina</taxon>
        <taxon>Glomeromycetes</taxon>
        <taxon>Glomerales</taxon>
        <taxon>Glomeraceae</taxon>
        <taxon>Glomus</taxon>
    </lineage>
</organism>
<dbReference type="InterPro" id="IPR011009">
    <property type="entry name" value="Kinase-like_dom_sf"/>
</dbReference>
<dbReference type="PRINTS" id="PR00109">
    <property type="entry name" value="TYRKINASE"/>
</dbReference>
<dbReference type="InterPro" id="IPR000719">
    <property type="entry name" value="Prot_kinase_dom"/>
</dbReference>
<reference evidence="2 3" key="1">
    <citation type="submission" date="2018-06" db="EMBL/GenBank/DDBJ databases">
        <title>Comparative genomics reveals the genomic features of Rhizophagus irregularis, R. cerebriforme, R. diaphanum and Gigaspora rosea, and their symbiotic lifestyle signature.</title>
        <authorList>
            <person name="Morin E."/>
            <person name="San Clemente H."/>
            <person name="Chen E.C.H."/>
            <person name="De La Providencia I."/>
            <person name="Hainaut M."/>
            <person name="Kuo A."/>
            <person name="Kohler A."/>
            <person name="Murat C."/>
            <person name="Tang N."/>
            <person name="Roy S."/>
            <person name="Loubradou J."/>
            <person name="Henrissat B."/>
            <person name="Grigoriev I.V."/>
            <person name="Corradi N."/>
            <person name="Roux C."/>
            <person name="Martin F.M."/>
        </authorList>
    </citation>
    <scope>NUCLEOTIDE SEQUENCE [LARGE SCALE GENOMIC DNA]</scope>
    <source>
        <strain evidence="2 3">DAOM 227022</strain>
    </source>
</reference>
<dbReference type="GO" id="GO:0005524">
    <property type="term" value="F:ATP binding"/>
    <property type="evidence" value="ECO:0007669"/>
    <property type="project" value="InterPro"/>
</dbReference>
<evidence type="ECO:0000313" key="3">
    <source>
        <dbReference type="Proteomes" id="UP000265703"/>
    </source>
</evidence>
<dbReference type="InterPro" id="IPR051681">
    <property type="entry name" value="Ser/Thr_Kinases-Pseudokinases"/>
</dbReference>
<dbReference type="PROSITE" id="PS50011">
    <property type="entry name" value="PROTEIN_KINASE_DOM"/>
    <property type="match status" value="2"/>
</dbReference>
<gene>
    <name evidence="2" type="ORF">C1645_368230</name>
</gene>
<dbReference type="Proteomes" id="UP000265703">
    <property type="component" value="Unassembled WGS sequence"/>
</dbReference>
<protein>
    <submittedName>
        <fullName evidence="2">Kinase-like domain-containing protein</fullName>
    </submittedName>
</protein>
<dbReference type="SUPFAM" id="SSF56112">
    <property type="entry name" value="Protein kinase-like (PK-like)"/>
    <property type="match status" value="2"/>
</dbReference>
<keyword evidence="2" id="KW-0808">Transferase</keyword>
<feature type="domain" description="Protein kinase" evidence="1">
    <location>
        <begin position="139"/>
        <end position="404"/>
    </location>
</feature>
<dbReference type="STRING" id="658196.A0A397TES3"/>